<dbReference type="PROSITE" id="PS51257">
    <property type="entry name" value="PROKAR_LIPOPROTEIN"/>
    <property type="match status" value="1"/>
</dbReference>
<feature type="chain" id="PRO_5016772858" description="Type IV secretion system putative lipoprotein virB7" evidence="4">
    <location>
        <begin position="22"/>
        <end position="68"/>
    </location>
</feature>
<keyword evidence="2 4" id="KW-0732">Signal</keyword>
<dbReference type="EMBL" id="UGQW01000002">
    <property type="protein sequence ID" value="STZ68394.1"/>
    <property type="molecule type" value="Genomic_DNA"/>
</dbReference>
<evidence type="ECO:0000256" key="2">
    <source>
        <dbReference type="ARBA" id="ARBA00022729"/>
    </source>
</evidence>
<proteinExistence type="predicted"/>
<evidence type="ECO:0000313" key="6">
    <source>
        <dbReference type="Proteomes" id="UP000254927"/>
    </source>
</evidence>
<organism evidence="5 6">
    <name type="scientific">Neisseria elongata</name>
    <dbReference type="NCBI Taxonomy" id="495"/>
    <lineage>
        <taxon>Bacteria</taxon>
        <taxon>Pseudomonadati</taxon>
        <taxon>Pseudomonadota</taxon>
        <taxon>Betaproteobacteria</taxon>
        <taxon>Neisseriales</taxon>
        <taxon>Neisseriaceae</taxon>
        <taxon>Neisseria</taxon>
    </lineage>
</organism>
<dbReference type="Proteomes" id="UP000254927">
    <property type="component" value="Unassembled WGS sequence"/>
</dbReference>
<dbReference type="RefSeq" id="WP_107885412.1">
    <property type="nucleotide sequence ID" value="NZ_BTPO01000022.1"/>
</dbReference>
<evidence type="ECO:0000313" key="5">
    <source>
        <dbReference type="EMBL" id="STZ68394.1"/>
    </source>
</evidence>
<dbReference type="AlphaFoldDB" id="A0A378U147"/>
<reference evidence="5 6" key="1">
    <citation type="submission" date="2018-06" db="EMBL/GenBank/DDBJ databases">
        <authorList>
            <consortium name="Pathogen Informatics"/>
            <person name="Doyle S."/>
        </authorList>
    </citation>
    <scope>NUCLEOTIDE SEQUENCE [LARGE SCALE GENOMIC DNA]</scope>
    <source>
        <strain evidence="5 6">NCTC10660</strain>
    </source>
</reference>
<evidence type="ECO:0000256" key="4">
    <source>
        <dbReference type="SAM" id="SignalP"/>
    </source>
</evidence>
<feature type="compositionally biased region" description="Basic and acidic residues" evidence="3">
    <location>
        <begin position="28"/>
        <end position="46"/>
    </location>
</feature>
<protein>
    <recommendedName>
        <fullName evidence="1">Type IV secretion system putative lipoprotein virB7</fullName>
    </recommendedName>
</protein>
<gene>
    <name evidence="5" type="ORF">NCTC10660_01912</name>
</gene>
<name>A0A378U147_NEIEL</name>
<evidence type="ECO:0000256" key="3">
    <source>
        <dbReference type="SAM" id="MobiDB-lite"/>
    </source>
</evidence>
<feature type="region of interest" description="Disordered" evidence="3">
    <location>
        <begin position="28"/>
        <end position="68"/>
    </location>
</feature>
<dbReference type="GeneID" id="93352898"/>
<sequence length="68" mass="8039">MNKIILTALSAAFLTACAMSAEQQKETEWQVRQQREKHLRGIKDHTAQPQEHTSFDREIRRNRQQQGY</sequence>
<evidence type="ECO:0000256" key="1">
    <source>
        <dbReference type="ARBA" id="ARBA00017922"/>
    </source>
</evidence>
<dbReference type="Pfam" id="PF08139">
    <property type="entry name" value="LPAM_1"/>
    <property type="match status" value="1"/>
</dbReference>
<dbReference type="InterPro" id="IPR012640">
    <property type="entry name" value="Membr_lipoprot_lipid_attach_CS"/>
</dbReference>
<accession>A0A378U147</accession>
<feature type="signal peptide" evidence="4">
    <location>
        <begin position="1"/>
        <end position="21"/>
    </location>
</feature>